<dbReference type="Pfam" id="PF13489">
    <property type="entry name" value="Methyltransf_23"/>
    <property type="match status" value="1"/>
</dbReference>
<evidence type="ECO:0000313" key="2">
    <source>
        <dbReference type="Proteomes" id="UP000034954"/>
    </source>
</evidence>
<dbReference type="AlphaFoldDB" id="A0A0M2UT03"/>
<dbReference type="GO" id="GO:0008168">
    <property type="term" value="F:methyltransferase activity"/>
    <property type="evidence" value="ECO:0007669"/>
    <property type="project" value="UniProtKB-KW"/>
</dbReference>
<sequence length="266" mass="31098">MLCNLYSNYYPRSTFDLKHYQPYQERYGFKAWFDGAYCSAFRWVPKNVCVLDIGCGLGETLGYHQSRGCDAYGVEVDENIRRVADKFGYKIHVGLFDSNLYESNFFDYITMDQVIEHVNDPLETMRGIAKVLKPGGVAILSTPNSNGWGAKLFGRYWINWHVPYHCQFFSVNSMKLVAEQAGLSFERFKTITNTEWLYYQWVHLLTFPKMGEPSIFWSPLMNRGFKEKVLFKLVALSRLSKMNHIITRFFDALGMGDNYLFFLRKK</sequence>
<gene>
    <name evidence="1" type="ORF">BROFUL_03208</name>
</gene>
<dbReference type="InterPro" id="IPR029063">
    <property type="entry name" value="SAM-dependent_MTases_sf"/>
</dbReference>
<name>A0A0M2UT03_9BACT</name>
<keyword evidence="1" id="KW-0489">Methyltransferase</keyword>
<organism evidence="1 2">
    <name type="scientific">Candidatus Brocadia fulgida</name>
    <dbReference type="NCBI Taxonomy" id="380242"/>
    <lineage>
        <taxon>Bacteria</taxon>
        <taxon>Pseudomonadati</taxon>
        <taxon>Planctomycetota</taxon>
        <taxon>Candidatus Brocadiia</taxon>
        <taxon>Candidatus Brocadiales</taxon>
        <taxon>Candidatus Brocadiaceae</taxon>
        <taxon>Candidatus Brocadia</taxon>
    </lineage>
</organism>
<reference evidence="1 2" key="1">
    <citation type="journal article" date="2013" name="BMC Microbiol.">
        <title>Identification of the type II cytochrome c maturation pathway in anammox bacteria by comparative genomics.</title>
        <authorList>
            <person name="Ferousi C."/>
            <person name="Speth D.R."/>
            <person name="Reimann J."/>
            <person name="Op den Camp H.J."/>
            <person name="Allen J.W."/>
            <person name="Keltjens J.T."/>
            <person name="Jetten M.S."/>
        </authorList>
    </citation>
    <scope>NUCLEOTIDE SEQUENCE [LARGE SCALE GENOMIC DNA]</scope>
    <source>
        <strain evidence="1">RU1</strain>
    </source>
</reference>
<accession>A0A0M2UT03</accession>
<comment type="caution">
    <text evidence="1">The sequence shown here is derived from an EMBL/GenBank/DDBJ whole genome shotgun (WGS) entry which is preliminary data.</text>
</comment>
<protein>
    <submittedName>
        <fullName evidence="1">Methyltransferase</fullName>
    </submittedName>
</protein>
<dbReference type="Proteomes" id="UP000034954">
    <property type="component" value="Unassembled WGS sequence"/>
</dbReference>
<proteinExistence type="predicted"/>
<dbReference type="SUPFAM" id="SSF53335">
    <property type="entry name" value="S-adenosyl-L-methionine-dependent methyltransferases"/>
    <property type="match status" value="1"/>
</dbReference>
<dbReference type="Gene3D" id="3.40.50.150">
    <property type="entry name" value="Vaccinia Virus protein VP39"/>
    <property type="match status" value="1"/>
</dbReference>
<dbReference type="GO" id="GO:0032259">
    <property type="term" value="P:methylation"/>
    <property type="evidence" value="ECO:0007669"/>
    <property type="project" value="UniProtKB-KW"/>
</dbReference>
<keyword evidence="1" id="KW-0808">Transferase</keyword>
<dbReference type="PANTHER" id="PTHR43861">
    <property type="entry name" value="TRANS-ACONITATE 2-METHYLTRANSFERASE-RELATED"/>
    <property type="match status" value="1"/>
</dbReference>
<dbReference type="EMBL" id="LAQJ01000293">
    <property type="protein sequence ID" value="KKO18106.1"/>
    <property type="molecule type" value="Genomic_DNA"/>
</dbReference>
<evidence type="ECO:0000313" key="1">
    <source>
        <dbReference type="EMBL" id="KKO18106.1"/>
    </source>
</evidence>
<keyword evidence="2" id="KW-1185">Reference proteome</keyword>
<dbReference type="CDD" id="cd02440">
    <property type="entry name" value="AdoMet_MTases"/>
    <property type="match status" value="1"/>
</dbReference>